<feature type="binding site" evidence="4">
    <location>
        <position position="221"/>
    </location>
    <ligand>
        <name>Mn(2+)</name>
        <dbReference type="ChEBI" id="CHEBI:29035"/>
        <label>1</label>
    </ligand>
</feature>
<keyword evidence="2 4" id="KW-0479">Metal-binding</keyword>
<feature type="binding site" evidence="4">
    <location>
        <position position="219"/>
    </location>
    <ligand>
        <name>Mn(2+)</name>
        <dbReference type="ChEBI" id="CHEBI:29035"/>
        <label>1</label>
    </ligand>
</feature>
<gene>
    <name evidence="6" type="primary">speB</name>
    <name evidence="6" type="ORF">DDW13_08270</name>
</gene>
<comment type="cofactor">
    <cofactor evidence="4">
        <name>Mn(2+)</name>
        <dbReference type="ChEBI" id="CHEBI:29035"/>
    </cofactor>
    <text evidence="4">Binds 2 manganese ions per subunit.</text>
</comment>
<dbReference type="PANTHER" id="PTHR11358">
    <property type="entry name" value="ARGINASE/AGMATINASE"/>
    <property type="match status" value="1"/>
</dbReference>
<comment type="similarity">
    <text evidence="1">Belongs to the arginase family. Agmatinase subfamily.</text>
</comment>
<feature type="binding site" evidence="4">
    <location>
        <position position="114"/>
    </location>
    <ligand>
        <name>Mn(2+)</name>
        <dbReference type="ChEBI" id="CHEBI:29035"/>
        <label>1</label>
    </ligand>
</feature>
<accession>A0A2T9X243</accession>
<keyword evidence="3 5" id="KW-0378">Hydrolase</keyword>
<dbReference type="PIRSF" id="PIRSF036979">
    <property type="entry name" value="Arginase"/>
    <property type="match status" value="1"/>
</dbReference>
<dbReference type="InterPro" id="IPR023696">
    <property type="entry name" value="Ureohydrolase_dom_sf"/>
</dbReference>
<sequence>MSDVRLLYLNDVSRKFAGFNKENSPFVILGIPMDITSSYRPGSRFAPSAIRDAAQYIEFYSLRTGVDMGEVGFNDVGDVALHPSNVEENVKRISDVVSYFSEKGKIVISIGGEHTITVGTASGTSADCIISFDAHLDLRDDYLGYKYDHACVMRRLSEKGIKIMEIGNRAVSKEELEYARKAGVPFITSWDVELLGYKEVARKIINFTEECKRIYITYDMDSIDPSYAPGVATPEPEGLKPTAILDIVKLIADKRIEGFDIVEVSPPFDPSGITSVLAAKIIMETAAIIKSKLP</sequence>
<reference evidence="6 7" key="1">
    <citation type="journal article" date="2015" name="Appl. Environ. Microbiol.">
        <title>Nanoarchaeota, Their Sulfolobales Host, and Nanoarchaeota Virus Distribution across Yellowstone National Park Hot Springs.</title>
        <authorList>
            <person name="Munson-McGee J.H."/>
            <person name="Field E.K."/>
            <person name="Bateson M."/>
            <person name="Rooney C."/>
            <person name="Stepanauskas R."/>
            <person name="Young M.J."/>
        </authorList>
    </citation>
    <scope>NUCLEOTIDE SEQUENCE [LARGE SCALE GENOMIC DNA]</scope>
    <source>
        <strain evidence="6">SCGC AC-742_N10</strain>
    </source>
</reference>
<dbReference type="PANTHER" id="PTHR11358:SF26">
    <property type="entry name" value="GUANIDINO ACID HYDROLASE, MITOCHONDRIAL"/>
    <property type="match status" value="1"/>
</dbReference>
<dbReference type="InterPro" id="IPR020855">
    <property type="entry name" value="Ureohydrolase_Mn_BS"/>
</dbReference>
<feature type="binding site" evidence="4">
    <location>
        <position position="133"/>
    </location>
    <ligand>
        <name>Mn(2+)</name>
        <dbReference type="ChEBI" id="CHEBI:29035"/>
        <label>1</label>
    </ligand>
</feature>
<dbReference type="SUPFAM" id="SSF52768">
    <property type="entry name" value="Arginase/deacetylase"/>
    <property type="match status" value="1"/>
</dbReference>
<evidence type="ECO:0000313" key="7">
    <source>
        <dbReference type="Proteomes" id="UP000245638"/>
    </source>
</evidence>
<dbReference type="Proteomes" id="UP000245638">
    <property type="component" value="Unassembled WGS sequence"/>
</dbReference>
<evidence type="ECO:0000256" key="2">
    <source>
        <dbReference type="ARBA" id="ARBA00022723"/>
    </source>
</evidence>
<dbReference type="EMBL" id="QEFD01000232">
    <property type="protein sequence ID" value="PVU74154.1"/>
    <property type="molecule type" value="Genomic_DNA"/>
</dbReference>
<dbReference type="Pfam" id="PF00491">
    <property type="entry name" value="Arginase"/>
    <property type="match status" value="1"/>
</dbReference>
<evidence type="ECO:0000256" key="1">
    <source>
        <dbReference type="ARBA" id="ARBA00009227"/>
    </source>
</evidence>
<evidence type="ECO:0000256" key="5">
    <source>
        <dbReference type="RuleBase" id="RU003684"/>
    </source>
</evidence>
<evidence type="ECO:0000313" key="6">
    <source>
        <dbReference type="EMBL" id="PVU74154.1"/>
    </source>
</evidence>
<feature type="binding site" evidence="4">
    <location>
        <position position="135"/>
    </location>
    <ligand>
        <name>Mn(2+)</name>
        <dbReference type="ChEBI" id="CHEBI:29035"/>
        <label>1</label>
    </ligand>
</feature>
<dbReference type="GO" id="GO:0046872">
    <property type="term" value="F:metal ion binding"/>
    <property type="evidence" value="ECO:0007669"/>
    <property type="project" value="UniProtKB-KW"/>
</dbReference>
<dbReference type="InterPro" id="IPR006035">
    <property type="entry name" value="Ureohydrolase"/>
</dbReference>
<dbReference type="CDD" id="cd11593">
    <property type="entry name" value="Agmatinase-like_2"/>
    <property type="match status" value="1"/>
</dbReference>
<dbReference type="PROSITE" id="PS01053">
    <property type="entry name" value="ARGINASE_1"/>
    <property type="match status" value="1"/>
</dbReference>
<evidence type="ECO:0000256" key="4">
    <source>
        <dbReference type="PIRSR" id="PIRSR036979-1"/>
    </source>
</evidence>
<comment type="caution">
    <text evidence="6">The sequence shown here is derived from an EMBL/GenBank/DDBJ whole genome shotgun (WGS) entry which is preliminary data.</text>
</comment>
<feature type="binding site" evidence="4">
    <location>
        <position position="137"/>
    </location>
    <ligand>
        <name>Mn(2+)</name>
        <dbReference type="ChEBI" id="CHEBI:29035"/>
        <label>1</label>
    </ligand>
</feature>
<proteinExistence type="inferred from homology"/>
<dbReference type="AlphaFoldDB" id="A0A2T9X243"/>
<dbReference type="Gene3D" id="3.40.800.10">
    <property type="entry name" value="Ureohydrolase domain"/>
    <property type="match status" value="1"/>
</dbReference>
<organism evidence="6 7">
    <name type="scientific">Acidianus hospitalis</name>
    <dbReference type="NCBI Taxonomy" id="563177"/>
    <lineage>
        <taxon>Archaea</taxon>
        <taxon>Thermoproteota</taxon>
        <taxon>Thermoprotei</taxon>
        <taxon>Sulfolobales</taxon>
        <taxon>Sulfolobaceae</taxon>
        <taxon>Acidianus</taxon>
    </lineage>
</organism>
<dbReference type="GO" id="GO:0008783">
    <property type="term" value="F:agmatinase activity"/>
    <property type="evidence" value="ECO:0007669"/>
    <property type="project" value="TreeGrafter"/>
</dbReference>
<dbReference type="PROSITE" id="PS51409">
    <property type="entry name" value="ARGINASE_2"/>
    <property type="match status" value="1"/>
</dbReference>
<evidence type="ECO:0000256" key="3">
    <source>
        <dbReference type="ARBA" id="ARBA00022801"/>
    </source>
</evidence>
<keyword evidence="4" id="KW-0464">Manganese</keyword>
<protein>
    <submittedName>
        <fullName evidence="6">Agmatinase</fullName>
    </submittedName>
</protein>
<name>A0A2T9X243_9CREN</name>
<dbReference type="NCBIfam" id="TIGR01230">
    <property type="entry name" value="agmatinase"/>
    <property type="match status" value="1"/>
</dbReference>
<dbReference type="InterPro" id="IPR005925">
    <property type="entry name" value="Agmatinase-rel"/>
</dbReference>
<dbReference type="GO" id="GO:0033389">
    <property type="term" value="P:putrescine biosynthetic process from arginine, via agmatine"/>
    <property type="evidence" value="ECO:0007669"/>
    <property type="project" value="TreeGrafter"/>
</dbReference>